<evidence type="ECO:0000256" key="3">
    <source>
        <dbReference type="ARBA" id="ARBA00022106"/>
    </source>
</evidence>
<keyword evidence="9" id="KW-0046">Antibiotic resistance</keyword>
<keyword evidence="12" id="KW-1185">Reference proteome</keyword>
<evidence type="ECO:0000256" key="2">
    <source>
        <dbReference type="ARBA" id="ARBA00008417"/>
    </source>
</evidence>
<dbReference type="HOGENOM" id="CLU_012893_0_0_9"/>
<evidence type="ECO:0000256" key="10">
    <source>
        <dbReference type="SAM" id="Phobius"/>
    </source>
</evidence>
<feature type="transmembrane region" description="Helical" evidence="10">
    <location>
        <begin position="391"/>
        <end position="411"/>
    </location>
</feature>
<dbReference type="Proteomes" id="UP000003438">
    <property type="component" value="Unassembled WGS sequence"/>
</dbReference>
<organism evidence="11 12">
    <name type="scientific">Subdoligranulum variabile DSM 15176</name>
    <dbReference type="NCBI Taxonomy" id="411471"/>
    <lineage>
        <taxon>Bacteria</taxon>
        <taxon>Bacillati</taxon>
        <taxon>Bacillota</taxon>
        <taxon>Clostridia</taxon>
        <taxon>Eubacteriales</taxon>
        <taxon>Oscillospiraceae</taxon>
        <taxon>Subdoligranulum</taxon>
    </lineage>
</organism>
<dbReference type="GO" id="GO:0005886">
    <property type="term" value="C:plasma membrane"/>
    <property type="evidence" value="ECO:0007669"/>
    <property type="project" value="UniProtKB-SubCell"/>
</dbReference>
<dbReference type="InterPro" id="IPR045070">
    <property type="entry name" value="MATE_MepA-like"/>
</dbReference>
<accession>D1PPL8</accession>
<feature type="transmembrane region" description="Helical" evidence="10">
    <location>
        <begin position="258"/>
        <end position="282"/>
    </location>
</feature>
<feature type="transmembrane region" description="Helical" evidence="10">
    <location>
        <begin position="447"/>
        <end position="467"/>
    </location>
</feature>
<keyword evidence="5" id="KW-1003">Cell membrane</keyword>
<protein>
    <recommendedName>
        <fullName evidence="3">Multidrug export protein MepA</fullName>
    </recommendedName>
</protein>
<dbReference type="GO" id="GO:0046677">
    <property type="term" value="P:response to antibiotic"/>
    <property type="evidence" value="ECO:0007669"/>
    <property type="project" value="UniProtKB-KW"/>
</dbReference>
<feature type="transmembrane region" description="Helical" evidence="10">
    <location>
        <begin position="160"/>
        <end position="181"/>
    </location>
</feature>
<dbReference type="eggNOG" id="COG0534">
    <property type="taxonomic scope" value="Bacteria"/>
</dbReference>
<dbReference type="PIRSF" id="PIRSF006603">
    <property type="entry name" value="DinF"/>
    <property type="match status" value="1"/>
</dbReference>
<dbReference type="InterPro" id="IPR051327">
    <property type="entry name" value="MATE_MepA_subfamily"/>
</dbReference>
<comment type="similarity">
    <text evidence="2">Belongs to the multi antimicrobial extrusion (MATE) (TC 2.A.66.1) family. MepA subfamily.</text>
</comment>
<dbReference type="InterPro" id="IPR002528">
    <property type="entry name" value="MATE_fam"/>
</dbReference>
<gene>
    <name evidence="11" type="ORF">SUBVAR_06335</name>
</gene>
<evidence type="ECO:0000256" key="6">
    <source>
        <dbReference type="ARBA" id="ARBA00022692"/>
    </source>
</evidence>
<keyword evidence="8 10" id="KW-0472">Membrane</keyword>
<evidence type="ECO:0000256" key="1">
    <source>
        <dbReference type="ARBA" id="ARBA00004651"/>
    </source>
</evidence>
<evidence type="ECO:0000256" key="5">
    <source>
        <dbReference type="ARBA" id="ARBA00022475"/>
    </source>
</evidence>
<dbReference type="Pfam" id="PF01554">
    <property type="entry name" value="MatE"/>
    <property type="match status" value="2"/>
</dbReference>
<evidence type="ECO:0000313" key="12">
    <source>
        <dbReference type="Proteomes" id="UP000003438"/>
    </source>
</evidence>
<dbReference type="PANTHER" id="PTHR43823">
    <property type="entry name" value="SPORULATION PROTEIN YKVU"/>
    <property type="match status" value="1"/>
</dbReference>
<comment type="caution">
    <text evidence="11">The sequence shown here is derived from an EMBL/GenBank/DDBJ whole genome shotgun (WGS) entry which is preliminary data.</text>
</comment>
<feature type="transmembrane region" description="Helical" evidence="10">
    <location>
        <begin position="118"/>
        <end position="140"/>
    </location>
</feature>
<dbReference type="STRING" id="411471.SUBVAR_06335"/>
<feature type="transmembrane region" description="Helical" evidence="10">
    <location>
        <begin position="423"/>
        <end position="441"/>
    </location>
</feature>
<feature type="transmembrane region" description="Helical" evidence="10">
    <location>
        <begin position="218"/>
        <end position="238"/>
    </location>
</feature>
<feature type="transmembrane region" description="Helical" evidence="10">
    <location>
        <begin position="80"/>
        <end position="106"/>
    </location>
</feature>
<feature type="transmembrane region" description="Helical" evidence="10">
    <location>
        <begin position="345"/>
        <end position="366"/>
    </location>
</feature>
<dbReference type="InterPro" id="IPR048279">
    <property type="entry name" value="MdtK-like"/>
</dbReference>
<dbReference type="EMBL" id="ACBY02000027">
    <property type="protein sequence ID" value="EFB75362.1"/>
    <property type="molecule type" value="Genomic_DNA"/>
</dbReference>
<evidence type="ECO:0000256" key="7">
    <source>
        <dbReference type="ARBA" id="ARBA00022989"/>
    </source>
</evidence>
<comment type="subcellular location">
    <subcellularLocation>
        <location evidence="1">Cell membrane</location>
        <topology evidence="1">Multi-pass membrane protein</topology>
    </subcellularLocation>
</comment>
<keyword evidence="7 10" id="KW-1133">Transmembrane helix</keyword>
<evidence type="ECO:0000313" key="11">
    <source>
        <dbReference type="EMBL" id="EFB75362.1"/>
    </source>
</evidence>
<reference evidence="11" key="1">
    <citation type="submission" date="2009-12" db="EMBL/GenBank/DDBJ databases">
        <authorList>
            <person name="Weinstock G."/>
            <person name="Sodergren E."/>
            <person name="Clifton S."/>
            <person name="Fulton L."/>
            <person name="Fulton B."/>
            <person name="Courtney L."/>
            <person name="Fronick C."/>
            <person name="Harrison M."/>
            <person name="Strong C."/>
            <person name="Farmer C."/>
            <person name="Delahaunty K."/>
            <person name="Markovic C."/>
            <person name="Hall O."/>
            <person name="Minx P."/>
            <person name="Tomlinson C."/>
            <person name="Mitreva M."/>
            <person name="Nelson J."/>
            <person name="Hou S."/>
            <person name="Wollam A."/>
            <person name="Pepin K.H."/>
            <person name="Johnson M."/>
            <person name="Bhonagiri V."/>
            <person name="Nash W.E."/>
            <person name="Warren W."/>
            <person name="Chinwalla A."/>
            <person name="Mardis E.R."/>
            <person name="Wilson R.K."/>
        </authorList>
    </citation>
    <scope>NUCLEOTIDE SEQUENCE [LARGE SCALE GENOMIC DNA]</scope>
    <source>
        <strain evidence="11">DSM 15176</strain>
    </source>
</reference>
<dbReference type="AlphaFoldDB" id="D1PPL8"/>
<feature type="transmembrane region" description="Helical" evidence="10">
    <location>
        <begin position="188"/>
        <end position="212"/>
    </location>
</feature>
<keyword evidence="4" id="KW-0813">Transport</keyword>
<evidence type="ECO:0000256" key="8">
    <source>
        <dbReference type="ARBA" id="ARBA00023136"/>
    </source>
</evidence>
<keyword evidence="6 10" id="KW-0812">Transmembrane</keyword>
<sequence length="479" mass="51407">MGKFIVWCGKIACYHETEKENKMEKTERQSLGSAPIGRLLRTFAIPSIISMVVSTLYNIVDQIFIGRGVGYLGNGATNVILPITVIALALGLMIGDGATAYFSLCLGQKELKNAAQGVGNALTLTIIVSVALTVGSFVWLQPLCVLFGATETILPYALEYGSVIVLGFPFYMFSMGFNSVVRADGSPVYAMMATLSGAILNTILDPIFIFAFHMGVTGAAIATVLGQIVSSILTVVYLRRFRSIRLTRKCLIPQGKLCLKLCSLGVSSFFLQLAATIVIAVMNNVLVKYGADSRYGSEIPMTTLGITMKINQIITGIVIGIAVGSQPIIGYNYGAGKMARARKTYFLAVGCSTAVMALGTAIFQLFPETIISIFGSESELYREFAVKSLKIFLLLIALNGFQLCTGVFFQAIGKPVQATLVSLSRQVLFLLPALVILPRFLGVEGALWAGPVGDACAFVLALTLGFLELRKLDPRPAHP</sequence>
<dbReference type="GO" id="GO:0042910">
    <property type="term" value="F:xenobiotic transmembrane transporter activity"/>
    <property type="evidence" value="ECO:0007669"/>
    <property type="project" value="InterPro"/>
</dbReference>
<evidence type="ECO:0000256" key="9">
    <source>
        <dbReference type="ARBA" id="ARBA00023251"/>
    </source>
</evidence>
<feature type="transmembrane region" description="Helical" evidence="10">
    <location>
        <begin position="39"/>
        <end position="60"/>
    </location>
</feature>
<evidence type="ECO:0000256" key="4">
    <source>
        <dbReference type="ARBA" id="ARBA00022448"/>
    </source>
</evidence>
<dbReference type="NCBIfam" id="TIGR00797">
    <property type="entry name" value="matE"/>
    <property type="match status" value="1"/>
</dbReference>
<dbReference type="PANTHER" id="PTHR43823:SF3">
    <property type="entry name" value="MULTIDRUG EXPORT PROTEIN MEPA"/>
    <property type="match status" value="1"/>
</dbReference>
<dbReference type="GO" id="GO:0015297">
    <property type="term" value="F:antiporter activity"/>
    <property type="evidence" value="ECO:0007669"/>
    <property type="project" value="InterPro"/>
</dbReference>
<proteinExistence type="inferred from homology"/>
<dbReference type="CDD" id="cd13143">
    <property type="entry name" value="MATE_MepA_like"/>
    <property type="match status" value="1"/>
</dbReference>
<name>D1PPL8_9FIRM</name>